<dbReference type="InterPro" id="IPR036388">
    <property type="entry name" value="WH-like_DNA-bd_sf"/>
</dbReference>
<evidence type="ECO:0000259" key="4">
    <source>
        <dbReference type="PROSITE" id="PS51000"/>
    </source>
</evidence>
<dbReference type="InterPro" id="IPR036390">
    <property type="entry name" value="WH_DNA-bd_sf"/>
</dbReference>
<dbReference type="Gene3D" id="1.10.10.10">
    <property type="entry name" value="Winged helix-like DNA-binding domain superfamily/Winged helix DNA-binding domain"/>
    <property type="match status" value="1"/>
</dbReference>
<dbReference type="PIRSF" id="PIRSF016838">
    <property type="entry name" value="PafC"/>
    <property type="match status" value="1"/>
</dbReference>
<accession>A0A919PFS4</accession>
<dbReference type="RefSeq" id="WP_203669361.1">
    <property type="nucleotide sequence ID" value="NZ_BONO01000022.1"/>
</dbReference>
<dbReference type="PROSITE" id="PS00894">
    <property type="entry name" value="HTH_DEOR_1"/>
    <property type="match status" value="1"/>
</dbReference>
<evidence type="ECO:0000313" key="5">
    <source>
        <dbReference type="EMBL" id="GIG37367.1"/>
    </source>
</evidence>
<dbReference type="InterPro" id="IPR026881">
    <property type="entry name" value="WYL_dom"/>
</dbReference>
<dbReference type="InterPro" id="IPR001034">
    <property type="entry name" value="DeoR_HTH"/>
</dbReference>
<dbReference type="SUPFAM" id="SSF46785">
    <property type="entry name" value="Winged helix' DNA-binding domain"/>
    <property type="match status" value="1"/>
</dbReference>
<evidence type="ECO:0000256" key="3">
    <source>
        <dbReference type="ARBA" id="ARBA00023163"/>
    </source>
</evidence>
<keyword evidence="1" id="KW-0805">Transcription regulation</keyword>
<dbReference type="EMBL" id="BONO01000022">
    <property type="protein sequence ID" value="GIG37367.1"/>
    <property type="molecule type" value="Genomic_DNA"/>
</dbReference>
<keyword evidence="2" id="KW-0238">DNA-binding</keyword>
<dbReference type="AlphaFoldDB" id="A0A919PFS4"/>
<reference evidence="5" key="1">
    <citation type="submission" date="2021-01" db="EMBL/GenBank/DDBJ databases">
        <title>Whole genome shotgun sequence of Cellulomonas pakistanensis NBRC 110800.</title>
        <authorList>
            <person name="Komaki H."/>
            <person name="Tamura T."/>
        </authorList>
    </citation>
    <scope>NUCLEOTIDE SEQUENCE</scope>
    <source>
        <strain evidence="5">NBRC 110800</strain>
    </source>
</reference>
<organism evidence="5 6">
    <name type="scientific">Cellulomonas pakistanensis</name>
    <dbReference type="NCBI Taxonomy" id="992287"/>
    <lineage>
        <taxon>Bacteria</taxon>
        <taxon>Bacillati</taxon>
        <taxon>Actinomycetota</taxon>
        <taxon>Actinomycetes</taxon>
        <taxon>Micrococcales</taxon>
        <taxon>Cellulomonadaceae</taxon>
        <taxon>Cellulomonas</taxon>
    </lineage>
</organism>
<dbReference type="PROSITE" id="PS52050">
    <property type="entry name" value="WYL"/>
    <property type="match status" value="1"/>
</dbReference>
<sequence>MTAIPDLADDAATTPSSRLLALLSLLQTRRDWPGLVLADRLGVSPRTVRRDVDRLRALGYPVHATKGPDGGYRLAAGTAMPPLMLDDEQVVALTVALQTATTGVDGLDDAAARALATLRQVLPARLRARVEGLDLVAVRRPADPEEEHVDTERLMVVGAAIRAREVLRFDYRSGDGSTTADGPPRRVEPHHLATRGRRWYLVAWDLDRADWRTFRVDRLHPRTPTGPRFERRTLPAPDVAAYLQRQLAGGYQPCRGEAVLEAPAPVVARWAGPADVVEPLDERRSRVVAGAWSWGGLAAWFGLFDVPMTVVGPPELRAAARELAGRYAAAAGDPDPARAADGRAAATG</sequence>
<dbReference type="GO" id="GO:0003677">
    <property type="term" value="F:DNA binding"/>
    <property type="evidence" value="ECO:0007669"/>
    <property type="project" value="UniProtKB-KW"/>
</dbReference>
<dbReference type="InterPro" id="IPR051534">
    <property type="entry name" value="CBASS_pafABC_assoc_protein"/>
</dbReference>
<dbReference type="PROSITE" id="PS51000">
    <property type="entry name" value="HTH_DEOR_2"/>
    <property type="match status" value="1"/>
</dbReference>
<evidence type="ECO:0000313" key="6">
    <source>
        <dbReference type="Proteomes" id="UP000642125"/>
    </source>
</evidence>
<feature type="domain" description="HTH deoR-type" evidence="4">
    <location>
        <begin position="15"/>
        <end position="70"/>
    </location>
</feature>
<dbReference type="Pfam" id="PF08279">
    <property type="entry name" value="HTH_11"/>
    <property type="match status" value="1"/>
</dbReference>
<gene>
    <name evidence="5" type="ORF">Cpa01nite_27480</name>
</gene>
<name>A0A919PFS4_9CELL</name>
<dbReference type="PANTHER" id="PTHR34580:SF3">
    <property type="entry name" value="PROTEIN PAFB"/>
    <property type="match status" value="1"/>
</dbReference>
<dbReference type="InterPro" id="IPR013196">
    <property type="entry name" value="HTH_11"/>
</dbReference>
<evidence type="ECO:0000256" key="2">
    <source>
        <dbReference type="ARBA" id="ARBA00023125"/>
    </source>
</evidence>
<dbReference type="PANTHER" id="PTHR34580">
    <property type="match status" value="1"/>
</dbReference>
<dbReference type="InterPro" id="IPR028349">
    <property type="entry name" value="PafC-like"/>
</dbReference>
<dbReference type="GO" id="GO:0003700">
    <property type="term" value="F:DNA-binding transcription factor activity"/>
    <property type="evidence" value="ECO:0007669"/>
    <property type="project" value="InterPro"/>
</dbReference>
<protein>
    <submittedName>
        <fullName evidence="5">DeoR family transcriptional regulator</fullName>
    </submittedName>
</protein>
<evidence type="ECO:0000256" key="1">
    <source>
        <dbReference type="ARBA" id="ARBA00023015"/>
    </source>
</evidence>
<keyword evidence="6" id="KW-1185">Reference proteome</keyword>
<keyword evidence="3" id="KW-0804">Transcription</keyword>
<comment type="caution">
    <text evidence="5">The sequence shown here is derived from an EMBL/GenBank/DDBJ whole genome shotgun (WGS) entry which is preliminary data.</text>
</comment>
<proteinExistence type="predicted"/>
<dbReference type="Proteomes" id="UP000642125">
    <property type="component" value="Unassembled WGS sequence"/>
</dbReference>
<dbReference type="Pfam" id="PF13280">
    <property type="entry name" value="WYL"/>
    <property type="match status" value="1"/>
</dbReference>
<dbReference type="InterPro" id="IPR018356">
    <property type="entry name" value="Tscrpt_reg_HTH_DeoR_CS"/>
</dbReference>